<sequence>MLSARSDAGRSAEVDPADGRAPAGREHAGPAAFVNQSPWDPLPVWRRIAERLAEVITPEVWVVDDVSFPNRASARRWPWSTAGTGSRCWRRCTPLTHQRGCVSSRQCRSCARCGCLICHRRLG</sequence>
<comment type="caution">
    <text evidence="3">The sequence shown here is derived from an EMBL/GenBank/DDBJ whole genome shotgun (WGS) entry which is preliminary data.</text>
</comment>
<evidence type="ECO:0000256" key="1">
    <source>
        <dbReference type="SAM" id="MobiDB-lite"/>
    </source>
</evidence>
<dbReference type="Pfam" id="PF13546">
    <property type="entry name" value="DDE_5"/>
    <property type="match status" value="1"/>
</dbReference>
<proteinExistence type="predicted"/>
<feature type="region of interest" description="Disordered" evidence="1">
    <location>
        <begin position="1"/>
        <end position="38"/>
    </location>
</feature>
<keyword evidence="4" id="KW-1185">Reference proteome</keyword>
<dbReference type="InterPro" id="IPR038721">
    <property type="entry name" value="IS701-like_DDE_dom"/>
</dbReference>
<feature type="domain" description="Transposase IS701-like DDE" evidence="2">
    <location>
        <begin position="20"/>
        <end position="73"/>
    </location>
</feature>
<dbReference type="Proteomes" id="UP001604267">
    <property type="component" value="Unassembled WGS sequence"/>
</dbReference>
<dbReference type="EMBL" id="JBICYV010000008">
    <property type="protein sequence ID" value="MFG3012246.1"/>
    <property type="molecule type" value="Genomic_DNA"/>
</dbReference>
<gene>
    <name evidence="3" type="ORF">ACGFZB_17660</name>
</gene>
<evidence type="ECO:0000313" key="3">
    <source>
        <dbReference type="EMBL" id="MFG3012246.1"/>
    </source>
</evidence>
<evidence type="ECO:0000259" key="2">
    <source>
        <dbReference type="Pfam" id="PF13546"/>
    </source>
</evidence>
<protein>
    <submittedName>
        <fullName evidence="3">Transposase</fullName>
    </submittedName>
</protein>
<name>A0ABW7B9B6_9ACTN</name>
<dbReference type="RefSeq" id="WP_392818255.1">
    <property type="nucleotide sequence ID" value="NZ_JBICYV010000008.1"/>
</dbReference>
<reference evidence="3 4" key="1">
    <citation type="submission" date="2024-10" db="EMBL/GenBank/DDBJ databases">
        <title>The Natural Products Discovery Center: Release of the First 8490 Sequenced Strains for Exploring Actinobacteria Biosynthetic Diversity.</title>
        <authorList>
            <person name="Kalkreuter E."/>
            <person name="Kautsar S.A."/>
            <person name="Yang D."/>
            <person name="Bader C.D."/>
            <person name="Teijaro C.N."/>
            <person name="Fluegel L."/>
            <person name="Davis C.M."/>
            <person name="Simpson J.R."/>
            <person name="Lauterbach L."/>
            <person name="Steele A.D."/>
            <person name="Gui C."/>
            <person name="Meng S."/>
            <person name="Li G."/>
            <person name="Viehrig K."/>
            <person name="Ye F."/>
            <person name="Su P."/>
            <person name="Kiefer A.F."/>
            <person name="Nichols A."/>
            <person name="Cepeda A.J."/>
            <person name="Yan W."/>
            <person name="Fan B."/>
            <person name="Jiang Y."/>
            <person name="Adhikari A."/>
            <person name="Zheng C.-J."/>
            <person name="Schuster L."/>
            <person name="Cowan T.M."/>
            <person name="Smanski M.J."/>
            <person name="Chevrette M.G."/>
            <person name="De Carvalho L.P.S."/>
            <person name="Shen B."/>
        </authorList>
    </citation>
    <scope>NUCLEOTIDE SEQUENCE [LARGE SCALE GENOMIC DNA]</scope>
    <source>
        <strain evidence="3 4">NPDC048320</strain>
    </source>
</reference>
<evidence type="ECO:0000313" key="4">
    <source>
        <dbReference type="Proteomes" id="UP001604267"/>
    </source>
</evidence>
<organism evidence="3 4">
    <name type="scientific">Streptomyces cinerochromogenes</name>
    <dbReference type="NCBI Taxonomy" id="66422"/>
    <lineage>
        <taxon>Bacteria</taxon>
        <taxon>Bacillati</taxon>
        <taxon>Actinomycetota</taxon>
        <taxon>Actinomycetes</taxon>
        <taxon>Kitasatosporales</taxon>
        <taxon>Streptomycetaceae</taxon>
        <taxon>Streptomyces</taxon>
    </lineage>
</organism>
<accession>A0ABW7B9B6</accession>